<feature type="transmembrane region" description="Helical" evidence="7">
    <location>
        <begin position="61"/>
        <end position="80"/>
    </location>
</feature>
<protein>
    <submittedName>
        <fullName evidence="10">Lipopolysaccharide biosynthesis protein</fullName>
    </submittedName>
</protein>
<accession>A0A368K7H5</accession>
<keyword evidence="4 7" id="KW-1133">Transmembrane helix</keyword>
<evidence type="ECO:0000256" key="4">
    <source>
        <dbReference type="ARBA" id="ARBA00022989"/>
    </source>
</evidence>
<gene>
    <name evidence="10" type="ORF">DUT91_06955</name>
</gene>
<evidence type="ECO:0000256" key="1">
    <source>
        <dbReference type="ARBA" id="ARBA00004651"/>
    </source>
</evidence>
<reference evidence="10 11" key="1">
    <citation type="submission" date="2018-07" db="EMBL/GenBank/DDBJ databases">
        <title>The draft genome of Phyllobacterium salinisoli.</title>
        <authorList>
            <person name="Liu L."/>
            <person name="Li L."/>
            <person name="Zhang X."/>
            <person name="Liang L."/>
        </authorList>
    </citation>
    <scope>NUCLEOTIDE SEQUENCE [LARGE SCALE GENOMIC DNA]</scope>
    <source>
        <strain evidence="10 11">LLAN61</strain>
    </source>
</reference>
<dbReference type="Pfam" id="PF13807">
    <property type="entry name" value="GNVR"/>
    <property type="match status" value="1"/>
</dbReference>
<feature type="domain" description="Polysaccharide chain length determinant N-terminal" evidence="8">
    <location>
        <begin position="53"/>
        <end position="140"/>
    </location>
</feature>
<dbReference type="AlphaFoldDB" id="A0A368K7H5"/>
<evidence type="ECO:0000259" key="9">
    <source>
        <dbReference type="Pfam" id="PF13807"/>
    </source>
</evidence>
<comment type="caution">
    <text evidence="10">The sequence shown here is derived from an EMBL/GenBank/DDBJ whole genome shotgun (WGS) entry which is preliminary data.</text>
</comment>
<dbReference type="PANTHER" id="PTHR32309">
    <property type="entry name" value="TYROSINE-PROTEIN KINASE"/>
    <property type="match status" value="1"/>
</dbReference>
<sequence length="498" mass="53619">MYTLRDLAAKAQTSSARQAAVGDDHMRASIHAPVGQPRPVSSLAFPQIEPASIVSWLVDRWLWILVAMLIGALIGVGYGMTASPRYTVYTDILVPPSNLQVVPNDIYPRNEQSESQLLDVGSKLLVLTSGNVLRRVVKELDLENDPEFTGKDGGFSLRSLFRPAPKSGDTTLAAMRGLSERIAAQRQERTFIITVSVWTNDPEKSVRVADALAKAFEQEVVQSEANDAGRAAEALGSRLAQLKKSATEAEQKVAAFKQAHGLQTSGGELISAQSMGQINVRLIDAKARLAEAQSRYKELTAASSNPISPSSTLQSPTLTGLRTQYASVKQRVDAMSMTYGPRYPGLVSAQSQLQGLEHGIAQETARMLRAAQVDLDQAASVVDTLNRQAASARASVSIDNDAQVQLSDLERDMAAKVAIYQTFLTRAGETAEQQQLDTTNIRVISTAVPPLTKSWPPRTLLLAAGGAFAGLAIGICLVLAIGLLGAFREDQRMARERG</sequence>
<proteinExistence type="predicted"/>
<evidence type="ECO:0000256" key="2">
    <source>
        <dbReference type="ARBA" id="ARBA00022475"/>
    </source>
</evidence>
<dbReference type="EMBL" id="QOZG01000002">
    <property type="protein sequence ID" value="RCS25154.1"/>
    <property type="molecule type" value="Genomic_DNA"/>
</dbReference>
<comment type="subcellular location">
    <subcellularLocation>
        <location evidence="1">Cell membrane</location>
        <topology evidence="1">Multi-pass membrane protein</topology>
    </subcellularLocation>
</comment>
<dbReference type="PANTHER" id="PTHR32309:SF13">
    <property type="entry name" value="FERRIC ENTEROBACTIN TRANSPORT PROTEIN FEPE"/>
    <property type="match status" value="1"/>
</dbReference>
<evidence type="ECO:0000256" key="6">
    <source>
        <dbReference type="SAM" id="MobiDB-lite"/>
    </source>
</evidence>
<dbReference type="Pfam" id="PF02706">
    <property type="entry name" value="Wzz"/>
    <property type="match status" value="1"/>
</dbReference>
<keyword evidence="11" id="KW-1185">Reference proteome</keyword>
<dbReference type="RefSeq" id="WP_114439598.1">
    <property type="nucleotide sequence ID" value="NZ_QOZG01000002.1"/>
</dbReference>
<keyword evidence="3 7" id="KW-0812">Transmembrane</keyword>
<dbReference type="OrthoDB" id="230260at2"/>
<dbReference type="InterPro" id="IPR032807">
    <property type="entry name" value="GNVR"/>
</dbReference>
<dbReference type="InterPro" id="IPR003856">
    <property type="entry name" value="LPS_length_determ_N"/>
</dbReference>
<feature type="transmembrane region" description="Helical" evidence="7">
    <location>
        <begin position="460"/>
        <end position="487"/>
    </location>
</feature>
<evidence type="ECO:0000259" key="8">
    <source>
        <dbReference type="Pfam" id="PF02706"/>
    </source>
</evidence>
<dbReference type="GO" id="GO:0005886">
    <property type="term" value="C:plasma membrane"/>
    <property type="evidence" value="ECO:0007669"/>
    <property type="project" value="UniProtKB-SubCell"/>
</dbReference>
<dbReference type="Proteomes" id="UP000253420">
    <property type="component" value="Unassembled WGS sequence"/>
</dbReference>
<evidence type="ECO:0000313" key="11">
    <source>
        <dbReference type="Proteomes" id="UP000253420"/>
    </source>
</evidence>
<organism evidence="10 11">
    <name type="scientific">Phyllobacterium salinisoli</name>
    <dbReference type="NCBI Taxonomy" id="1899321"/>
    <lineage>
        <taxon>Bacteria</taxon>
        <taxon>Pseudomonadati</taxon>
        <taxon>Pseudomonadota</taxon>
        <taxon>Alphaproteobacteria</taxon>
        <taxon>Hyphomicrobiales</taxon>
        <taxon>Phyllobacteriaceae</taxon>
        <taxon>Phyllobacterium</taxon>
    </lineage>
</organism>
<evidence type="ECO:0000256" key="7">
    <source>
        <dbReference type="SAM" id="Phobius"/>
    </source>
</evidence>
<evidence type="ECO:0000313" key="10">
    <source>
        <dbReference type="EMBL" id="RCS25154.1"/>
    </source>
</evidence>
<keyword evidence="5 7" id="KW-0472">Membrane</keyword>
<evidence type="ECO:0000256" key="5">
    <source>
        <dbReference type="ARBA" id="ARBA00023136"/>
    </source>
</evidence>
<keyword evidence="2" id="KW-1003">Cell membrane</keyword>
<name>A0A368K7H5_9HYPH</name>
<evidence type="ECO:0000256" key="3">
    <source>
        <dbReference type="ARBA" id="ARBA00022692"/>
    </source>
</evidence>
<dbReference type="InterPro" id="IPR050445">
    <property type="entry name" value="Bact_polysacc_biosynth/exp"/>
</dbReference>
<dbReference type="GO" id="GO:0004713">
    <property type="term" value="F:protein tyrosine kinase activity"/>
    <property type="evidence" value="ECO:0007669"/>
    <property type="project" value="TreeGrafter"/>
</dbReference>
<feature type="domain" description="Tyrosine-protein kinase G-rich" evidence="9">
    <location>
        <begin position="405"/>
        <end position="479"/>
    </location>
</feature>
<feature type="region of interest" description="Disordered" evidence="6">
    <location>
        <begin position="299"/>
        <end position="318"/>
    </location>
</feature>
<feature type="compositionally biased region" description="Low complexity" evidence="6">
    <location>
        <begin position="306"/>
        <end position="318"/>
    </location>
</feature>